<dbReference type="VEuPathDB" id="FungiDB:JI435_305580"/>
<dbReference type="EMBL" id="CP069026">
    <property type="protein sequence ID" value="QRC94553.1"/>
    <property type="molecule type" value="Genomic_DNA"/>
</dbReference>
<sequence>MVYWTSSAEPEVFRTTSAGPRTWSRQMRHQVSCHKPDLPREEVAYIQLPLPTFHLRIATRNTFRRIFSALEVVAVSSHAWSTTPQVRSLQGRDGLALPPPTHQNTSGSTPGTNFRYPRRLLNSWQCQVTLGVPRHKPNLYKEGMPYTRPSLPASTALKSLQDRHQELNFPHYS</sequence>
<feature type="compositionally biased region" description="Polar residues" evidence="1">
    <location>
        <begin position="102"/>
        <end position="112"/>
    </location>
</feature>
<evidence type="ECO:0000313" key="3">
    <source>
        <dbReference type="Proteomes" id="UP000663193"/>
    </source>
</evidence>
<reference evidence="3" key="1">
    <citation type="journal article" date="2021" name="BMC Genomics">
        <title>Chromosome-level genome assembly and manually-curated proteome of model necrotroph Parastagonospora nodorum Sn15 reveals a genome-wide trove of candidate effector homologs, and redundancy of virulence-related functions within an accessory chromosome.</title>
        <authorList>
            <person name="Bertazzoni S."/>
            <person name="Jones D.A.B."/>
            <person name="Phan H.T."/>
            <person name="Tan K.-C."/>
            <person name="Hane J.K."/>
        </authorList>
    </citation>
    <scope>NUCLEOTIDE SEQUENCE [LARGE SCALE GENOMIC DNA]</scope>
    <source>
        <strain evidence="3">SN15 / ATCC MYA-4574 / FGSC 10173)</strain>
    </source>
</reference>
<gene>
    <name evidence="2" type="ORF">JI435_305580</name>
</gene>
<organism evidence="2 3">
    <name type="scientific">Phaeosphaeria nodorum (strain SN15 / ATCC MYA-4574 / FGSC 10173)</name>
    <name type="common">Glume blotch fungus</name>
    <name type="synonym">Parastagonospora nodorum</name>
    <dbReference type="NCBI Taxonomy" id="321614"/>
    <lineage>
        <taxon>Eukaryota</taxon>
        <taxon>Fungi</taxon>
        <taxon>Dikarya</taxon>
        <taxon>Ascomycota</taxon>
        <taxon>Pezizomycotina</taxon>
        <taxon>Dothideomycetes</taxon>
        <taxon>Pleosporomycetidae</taxon>
        <taxon>Pleosporales</taxon>
        <taxon>Pleosporineae</taxon>
        <taxon>Phaeosphaeriaceae</taxon>
        <taxon>Parastagonospora</taxon>
    </lineage>
</organism>
<feature type="region of interest" description="Disordered" evidence="1">
    <location>
        <begin position="83"/>
        <end position="113"/>
    </location>
</feature>
<dbReference type="AlphaFoldDB" id="A0A7U2EWR7"/>
<evidence type="ECO:0000256" key="1">
    <source>
        <dbReference type="SAM" id="MobiDB-lite"/>
    </source>
</evidence>
<name>A0A7U2EWR7_PHANO</name>
<keyword evidence="3" id="KW-1185">Reference proteome</keyword>
<dbReference type="Proteomes" id="UP000663193">
    <property type="component" value="Chromosome 4"/>
</dbReference>
<proteinExistence type="predicted"/>
<accession>A0A7U2EWR7</accession>
<protein>
    <submittedName>
        <fullName evidence="2">Uncharacterized protein</fullName>
    </submittedName>
</protein>
<evidence type="ECO:0000313" key="2">
    <source>
        <dbReference type="EMBL" id="QRC94553.1"/>
    </source>
</evidence>